<proteinExistence type="predicted"/>
<sequence length="199" mass="23260">MGSNQIERVNQQFGVDSSKTFTPVARLDTIRLLLALEAQTEWKIHQLDGEIYVKQPQGFIVKRNEPKALYGLKQTPRARYEKIHNQFLNLGFERSLSEPTLYMKKLKKETLLIVSLYIDDLLVTRSSEKLLFEFKKQIESVFEISDFDEMEYFLGMEILKKFCIENCKLSSTPVAQSEKLSSKNFFERVNENSYRILIG</sequence>
<dbReference type="Proteomes" id="UP000325315">
    <property type="component" value="Unassembled WGS sequence"/>
</dbReference>
<gene>
    <name evidence="2" type="ORF">EPI10_021032</name>
</gene>
<organism evidence="2 3">
    <name type="scientific">Gossypium australe</name>
    <dbReference type="NCBI Taxonomy" id="47621"/>
    <lineage>
        <taxon>Eukaryota</taxon>
        <taxon>Viridiplantae</taxon>
        <taxon>Streptophyta</taxon>
        <taxon>Embryophyta</taxon>
        <taxon>Tracheophyta</taxon>
        <taxon>Spermatophyta</taxon>
        <taxon>Magnoliopsida</taxon>
        <taxon>eudicotyledons</taxon>
        <taxon>Gunneridae</taxon>
        <taxon>Pentapetalae</taxon>
        <taxon>rosids</taxon>
        <taxon>malvids</taxon>
        <taxon>Malvales</taxon>
        <taxon>Malvaceae</taxon>
        <taxon>Malvoideae</taxon>
        <taxon>Gossypium</taxon>
    </lineage>
</organism>
<dbReference type="OrthoDB" id="1001497at2759"/>
<dbReference type="InterPro" id="IPR013103">
    <property type="entry name" value="RVT_2"/>
</dbReference>
<dbReference type="Pfam" id="PF07727">
    <property type="entry name" value="RVT_2"/>
    <property type="match status" value="1"/>
</dbReference>
<reference evidence="3" key="1">
    <citation type="journal article" date="2019" name="Plant Biotechnol. J.">
        <title>Genome sequencing of the Australian wild diploid species Gossypium australe highlights disease resistance and delayed gland morphogenesis.</title>
        <authorList>
            <person name="Cai Y."/>
            <person name="Cai X."/>
            <person name="Wang Q."/>
            <person name="Wang P."/>
            <person name="Zhang Y."/>
            <person name="Cai C."/>
            <person name="Xu Y."/>
            <person name="Wang K."/>
            <person name="Zhou Z."/>
            <person name="Wang C."/>
            <person name="Geng S."/>
            <person name="Li B."/>
            <person name="Dong Q."/>
            <person name="Hou Y."/>
            <person name="Wang H."/>
            <person name="Ai P."/>
            <person name="Liu Z."/>
            <person name="Yi F."/>
            <person name="Sun M."/>
            <person name="An G."/>
            <person name="Cheng J."/>
            <person name="Zhang Y."/>
            <person name="Shi Q."/>
            <person name="Xie Y."/>
            <person name="Shi X."/>
            <person name="Chang Y."/>
            <person name="Huang F."/>
            <person name="Chen Y."/>
            <person name="Hong S."/>
            <person name="Mi L."/>
            <person name="Sun Q."/>
            <person name="Zhang L."/>
            <person name="Zhou B."/>
            <person name="Peng R."/>
            <person name="Zhang X."/>
            <person name="Liu F."/>
        </authorList>
    </citation>
    <scope>NUCLEOTIDE SEQUENCE [LARGE SCALE GENOMIC DNA]</scope>
    <source>
        <strain evidence="3">cv. PA1801</strain>
    </source>
</reference>
<feature type="domain" description="Reverse transcriptase Ty1/copia-type" evidence="1">
    <location>
        <begin position="10"/>
        <end position="162"/>
    </location>
</feature>
<dbReference type="AlphaFoldDB" id="A0A5B6WIA1"/>
<accession>A0A5B6WIA1</accession>
<evidence type="ECO:0000259" key="1">
    <source>
        <dbReference type="Pfam" id="PF07727"/>
    </source>
</evidence>
<dbReference type="EMBL" id="SMMG02000003">
    <property type="protein sequence ID" value="KAA3480612.1"/>
    <property type="molecule type" value="Genomic_DNA"/>
</dbReference>
<keyword evidence="3" id="KW-1185">Reference proteome</keyword>
<comment type="caution">
    <text evidence="2">The sequence shown here is derived from an EMBL/GenBank/DDBJ whole genome shotgun (WGS) entry which is preliminary data.</text>
</comment>
<name>A0A5B6WIA1_9ROSI</name>
<protein>
    <submittedName>
        <fullName evidence="2">Pleiotropic drug resistance protein 3-like</fullName>
    </submittedName>
</protein>
<evidence type="ECO:0000313" key="2">
    <source>
        <dbReference type="EMBL" id="KAA3480612.1"/>
    </source>
</evidence>
<evidence type="ECO:0000313" key="3">
    <source>
        <dbReference type="Proteomes" id="UP000325315"/>
    </source>
</evidence>